<gene>
    <name evidence="7" type="ORF">WMO14_04965</name>
</gene>
<dbReference type="PANTHER" id="PTHR46193:SF18">
    <property type="entry name" value="HEXITOL PHOSPHATASE B"/>
    <property type="match status" value="1"/>
</dbReference>
<dbReference type="InterPro" id="IPR003607">
    <property type="entry name" value="HD/PDEase_dom"/>
</dbReference>
<dbReference type="SFLD" id="SFLDG01129">
    <property type="entry name" value="C1.5:_HAD__Beta-PGM__Phosphata"/>
    <property type="match status" value="1"/>
</dbReference>
<evidence type="ECO:0000259" key="6">
    <source>
        <dbReference type="Pfam" id="PF01966"/>
    </source>
</evidence>
<dbReference type="InterPro" id="IPR023198">
    <property type="entry name" value="PGP-like_dom2"/>
</dbReference>
<keyword evidence="7" id="KW-0378">Hydrolase</keyword>
<name>A0ABV1BU04_9FIRM</name>
<evidence type="ECO:0000256" key="1">
    <source>
        <dbReference type="ARBA" id="ARBA00001946"/>
    </source>
</evidence>
<evidence type="ECO:0000256" key="4">
    <source>
        <dbReference type="ARBA" id="ARBA00022842"/>
    </source>
</evidence>
<dbReference type="InterPro" id="IPR036412">
    <property type="entry name" value="HAD-like_sf"/>
</dbReference>
<dbReference type="Pfam" id="PF01966">
    <property type="entry name" value="HD"/>
    <property type="match status" value="1"/>
</dbReference>
<dbReference type="SUPFAM" id="SSF56784">
    <property type="entry name" value="HAD-like"/>
    <property type="match status" value="1"/>
</dbReference>
<accession>A0ABV1BU04</accession>
<dbReference type="InterPro" id="IPR006675">
    <property type="entry name" value="HDIG_dom"/>
</dbReference>
<feature type="domain" description="HD" evidence="6">
    <location>
        <begin position="248"/>
        <end position="323"/>
    </location>
</feature>
<keyword evidence="5" id="KW-0119">Carbohydrate metabolism</keyword>
<evidence type="ECO:0000313" key="8">
    <source>
        <dbReference type="Proteomes" id="UP001442364"/>
    </source>
</evidence>
<dbReference type="Pfam" id="PF00702">
    <property type="entry name" value="Hydrolase"/>
    <property type="match status" value="1"/>
</dbReference>
<dbReference type="SFLD" id="SFLDS00003">
    <property type="entry name" value="Haloacid_Dehalogenase"/>
    <property type="match status" value="1"/>
</dbReference>
<dbReference type="SUPFAM" id="SSF109604">
    <property type="entry name" value="HD-domain/PDEase-like"/>
    <property type="match status" value="1"/>
</dbReference>
<dbReference type="RefSeq" id="WP_349153375.1">
    <property type="nucleotide sequence ID" value="NZ_JBBMER010000003.1"/>
</dbReference>
<proteinExistence type="inferred from homology"/>
<dbReference type="Gene3D" id="1.10.3210.10">
    <property type="entry name" value="Hypothetical protein af1432"/>
    <property type="match status" value="1"/>
</dbReference>
<reference evidence="7 8" key="1">
    <citation type="submission" date="2024-03" db="EMBL/GenBank/DDBJ databases">
        <title>Human intestinal bacterial collection.</title>
        <authorList>
            <person name="Pauvert C."/>
            <person name="Hitch T.C.A."/>
            <person name="Clavel T."/>
        </authorList>
    </citation>
    <scope>NUCLEOTIDE SEQUENCE [LARGE SCALE GENOMIC DNA]</scope>
    <source>
        <strain evidence="7 8">CLA-AA-H255</strain>
    </source>
</reference>
<dbReference type="CDD" id="cd00077">
    <property type="entry name" value="HDc"/>
    <property type="match status" value="1"/>
</dbReference>
<comment type="caution">
    <text evidence="7">The sequence shown here is derived from an EMBL/GenBank/DDBJ whole genome shotgun (WGS) entry which is preliminary data.</text>
</comment>
<keyword evidence="8" id="KW-1185">Reference proteome</keyword>
<dbReference type="NCBIfam" id="TIGR01509">
    <property type="entry name" value="HAD-SF-IA-v3"/>
    <property type="match status" value="1"/>
</dbReference>
<evidence type="ECO:0000256" key="5">
    <source>
        <dbReference type="ARBA" id="ARBA00023277"/>
    </source>
</evidence>
<dbReference type="InterPro" id="IPR023214">
    <property type="entry name" value="HAD_sf"/>
</dbReference>
<dbReference type="SFLD" id="SFLDG01135">
    <property type="entry name" value="C1.5.6:_HAD__Beta-PGM__Phospha"/>
    <property type="match status" value="1"/>
</dbReference>
<protein>
    <submittedName>
        <fullName evidence="7">HAD-IA family hydrolase</fullName>
    </submittedName>
</protein>
<comment type="similarity">
    <text evidence="2">Belongs to the HAD-like hydrolase superfamily. CbbY/CbbZ/Gph/YieH family.</text>
</comment>
<dbReference type="GO" id="GO:0016787">
    <property type="term" value="F:hydrolase activity"/>
    <property type="evidence" value="ECO:0007669"/>
    <property type="project" value="UniProtKB-KW"/>
</dbReference>
<keyword evidence="4" id="KW-0460">Magnesium</keyword>
<dbReference type="EMBL" id="JBBMER010000003">
    <property type="protein sequence ID" value="MEQ2379228.1"/>
    <property type="molecule type" value="Genomic_DNA"/>
</dbReference>
<evidence type="ECO:0000256" key="3">
    <source>
        <dbReference type="ARBA" id="ARBA00022723"/>
    </source>
</evidence>
<evidence type="ECO:0000256" key="2">
    <source>
        <dbReference type="ARBA" id="ARBA00006171"/>
    </source>
</evidence>
<comment type="cofactor">
    <cofactor evidence="1">
        <name>Mg(2+)</name>
        <dbReference type="ChEBI" id="CHEBI:18420"/>
    </cofactor>
</comment>
<dbReference type="Proteomes" id="UP001442364">
    <property type="component" value="Unassembled WGS sequence"/>
</dbReference>
<dbReference type="NCBIfam" id="TIGR00277">
    <property type="entry name" value="HDIG"/>
    <property type="match status" value="1"/>
</dbReference>
<keyword evidence="3" id="KW-0479">Metal-binding</keyword>
<dbReference type="Gene3D" id="3.40.50.1000">
    <property type="entry name" value="HAD superfamily/HAD-like"/>
    <property type="match status" value="1"/>
</dbReference>
<sequence length="520" mass="59806">MVSGIIFDMDGVLIDSERQSNEGWLWAAGQLGVDMPMWLIDSFKGAPAELCCKFFDDYYKGVIDYWEAKELRTQHVYKIRETEGIPVKKGVKDIFEYIRNNGLKCAVATSTRRESAEKTLHEIGVWDYLDAVVYGDEVEHGKPEPDIFLRAAKAIGVNPSEAVVVEDSINGIKAGYAADMRVVHIPDTIAIDDDIRKLTYMVCADLNGLIDVVESINKPVINRENVINAFAEYVRNYDPSDEKIKLKIDHTYRVAGLCQRIAESLGLSEPDVDIAWLLGMLHDIGRFEQIRRFGTFNDVQSVDHAEFGADLLFKEGLIRKFAEGYYEECELAQSDNQSDYCQEERKTKEFLVNNDATAVDDEQIIKNNEYHNKDTGLLEMAIRQHNKYRVKEDLTERQRMFCDILRDADKVDIFKVNADIPMEIIYDVTTEELKNGIITKEVLESFYKKETVLKSVRRSAVDHIVGHISLLFELVYKESYRQAKEQGYVYKLLNFKSDVPEVNAEFDDMRKYVDEFLMEI</sequence>
<dbReference type="Gene3D" id="1.10.150.240">
    <property type="entry name" value="Putative phosphatase, domain 2"/>
    <property type="match status" value="1"/>
</dbReference>
<dbReference type="InterPro" id="IPR006439">
    <property type="entry name" value="HAD-SF_hydro_IA"/>
</dbReference>
<dbReference type="InterPro" id="IPR051600">
    <property type="entry name" value="Beta-PGM-like"/>
</dbReference>
<organism evidence="7 8">
    <name type="scientific">[Lactobacillus] rogosae</name>
    <dbReference type="NCBI Taxonomy" id="706562"/>
    <lineage>
        <taxon>Bacteria</taxon>
        <taxon>Bacillati</taxon>
        <taxon>Bacillota</taxon>
        <taxon>Clostridia</taxon>
        <taxon>Lachnospirales</taxon>
        <taxon>Lachnospiraceae</taxon>
        <taxon>Lachnospira</taxon>
    </lineage>
</organism>
<evidence type="ECO:0000313" key="7">
    <source>
        <dbReference type="EMBL" id="MEQ2379228.1"/>
    </source>
</evidence>
<dbReference type="PANTHER" id="PTHR46193">
    <property type="entry name" value="6-PHOSPHOGLUCONATE PHOSPHATASE"/>
    <property type="match status" value="1"/>
</dbReference>
<dbReference type="InterPro" id="IPR006674">
    <property type="entry name" value="HD_domain"/>
</dbReference>